<dbReference type="OrthoDB" id="2688393at2759"/>
<dbReference type="GeneID" id="64624985"/>
<protein>
    <submittedName>
        <fullName evidence="1">Uncharacterized protein</fullName>
    </submittedName>
</protein>
<dbReference type="AlphaFoldDB" id="A0A9P7EB40"/>
<dbReference type="Pfam" id="PF18759">
    <property type="entry name" value="Plavaka"/>
    <property type="match status" value="1"/>
</dbReference>
<evidence type="ECO:0000313" key="2">
    <source>
        <dbReference type="Proteomes" id="UP000807769"/>
    </source>
</evidence>
<gene>
    <name evidence="1" type="ORF">BJ212DRAFT_1271648</name>
</gene>
<dbReference type="InterPro" id="IPR041078">
    <property type="entry name" value="Plavaka"/>
</dbReference>
<name>A0A9P7EB40_9AGAM</name>
<comment type="caution">
    <text evidence="1">The sequence shown here is derived from an EMBL/GenBank/DDBJ whole genome shotgun (WGS) entry which is preliminary data.</text>
</comment>
<proteinExistence type="predicted"/>
<accession>A0A9P7EB40</accession>
<organism evidence="1 2">
    <name type="scientific">Suillus subaureus</name>
    <dbReference type="NCBI Taxonomy" id="48587"/>
    <lineage>
        <taxon>Eukaryota</taxon>
        <taxon>Fungi</taxon>
        <taxon>Dikarya</taxon>
        <taxon>Basidiomycota</taxon>
        <taxon>Agaricomycotina</taxon>
        <taxon>Agaricomycetes</taxon>
        <taxon>Agaricomycetidae</taxon>
        <taxon>Boletales</taxon>
        <taxon>Suillineae</taxon>
        <taxon>Suillaceae</taxon>
        <taxon>Suillus</taxon>
    </lineage>
</organism>
<keyword evidence="2" id="KW-1185">Reference proteome</keyword>
<evidence type="ECO:0000313" key="1">
    <source>
        <dbReference type="EMBL" id="KAG1816509.1"/>
    </source>
</evidence>
<reference evidence="1" key="1">
    <citation type="journal article" date="2020" name="New Phytol.">
        <title>Comparative genomics reveals dynamic genome evolution in host specialist ectomycorrhizal fungi.</title>
        <authorList>
            <person name="Lofgren L.A."/>
            <person name="Nguyen N.H."/>
            <person name="Vilgalys R."/>
            <person name="Ruytinx J."/>
            <person name="Liao H.L."/>
            <person name="Branco S."/>
            <person name="Kuo A."/>
            <person name="LaButti K."/>
            <person name="Lipzen A."/>
            <person name="Andreopoulos W."/>
            <person name="Pangilinan J."/>
            <person name="Riley R."/>
            <person name="Hundley H."/>
            <person name="Na H."/>
            <person name="Barry K."/>
            <person name="Grigoriev I.V."/>
            <person name="Stajich J.E."/>
            <person name="Kennedy P.G."/>
        </authorList>
    </citation>
    <scope>NUCLEOTIDE SEQUENCE</scope>
    <source>
        <strain evidence="1">MN1</strain>
    </source>
</reference>
<sequence>MPVTGICHSQSGYVYGIGRNMLDKLEDDQYAHQWNISPYYPFHDEGEWELGKFLVENLTQTQITKFLKLKWVMRNNDLSYYARPSFTTKNHLLDWMDSLPYFIPWKVSNIKFRGYMTIHPVELVWHNVLEVVKQLFSDPTFANHMTFNPHIANTKNQCKYGDYMSANMAWKI</sequence>
<dbReference type="Proteomes" id="UP000807769">
    <property type="component" value="Unassembled WGS sequence"/>
</dbReference>
<dbReference type="RefSeq" id="XP_041193182.1">
    <property type="nucleotide sequence ID" value="XM_041330968.1"/>
</dbReference>
<dbReference type="EMBL" id="JABBWG010000016">
    <property type="protein sequence ID" value="KAG1816509.1"/>
    <property type="molecule type" value="Genomic_DNA"/>
</dbReference>